<evidence type="ECO:0000313" key="3">
    <source>
        <dbReference type="Proteomes" id="UP000887561"/>
    </source>
</evidence>
<proteinExistence type="predicted"/>
<evidence type="ECO:0000313" key="4">
    <source>
        <dbReference type="WBParaSite" id="scaffold40044_cov294.g23659"/>
    </source>
</evidence>
<organism evidence="3 4">
    <name type="scientific">Meloidogyne javanica</name>
    <name type="common">Root-knot nematode worm</name>
    <dbReference type="NCBI Taxonomy" id="6303"/>
    <lineage>
        <taxon>Eukaryota</taxon>
        <taxon>Metazoa</taxon>
        <taxon>Ecdysozoa</taxon>
        <taxon>Nematoda</taxon>
        <taxon>Chromadorea</taxon>
        <taxon>Rhabditida</taxon>
        <taxon>Tylenchina</taxon>
        <taxon>Tylenchomorpha</taxon>
        <taxon>Tylenchoidea</taxon>
        <taxon>Meloidogynidae</taxon>
        <taxon>Meloidogyninae</taxon>
        <taxon>Meloidogyne</taxon>
        <taxon>Meloidogyne incognita group</taxon>
    </lineage>
</organism>
<name>A0A915MKR0_MELJA</name>
<keyword evidence="2" id="KW-0732">Signal</keyword>
<sequence length="60" mass="6692">MFIINSGIFLLFITFQALLQVIQDQSTEIQRLKETEQNTSRKTASEETLVKSDGCGGQSP</sequence>
<feature type="chain" id="PRO_5037341660" evidence="2">
    <location>
        <begin position="25"/>
        <end position="60"/>
    </location>
</feature>
<protein>
    <submittedName>
        <fullName evidence="4">Uncharacterized protein</fullName>
    </submittedName>
</protein>
<feature type="signal peptide" evidence="2">
    <location>
        <begin position="1"/>
        <end position="24"/>
    </location>
</feature>
<dbReference type="Proteomes" id="UP000887561">
    <property type="component" value="Unplaced"/>
</dbReference>
<reference evidence="4" key="1">
    <citation type="submission" date="2022-11" db="UniProtKB">
        <authorList>
            <consortium name="WormBaseParasite"/>
        </authorList>
    </citation>
    <scope>IDENTIFICATION</scope>
</reference>
<dbReference type="AlphaFoldDB" id="A0A915MKR0"/>
<dbReference type="WBParaSite" id="scaffold40044_cov294.g23659">
    <property type="protein sequence ID" value="scaffold40044_cov294.g23659"/>
    <property type="gene ID" value="scaffold40044_cov294.g23659"/>
</dbReference>
<evidence type="ECO:0000256" key="2">
    <source>
        <dbReference type="SAM" id="SignalP"/>
    </source>
</evidence>
<feature type="region of interest" description="Disordered" evidence="1">
    <location>
        <begin position="33"/>
        <end position="60"/>
    </location>
</feature>
<keyword evidence="3" id="KW-1185">Reference proteome</keyword>
<evidence type="ECO:0000256" key="1">
    <source>
        <dbReference type="SAM" id="MobiDB-lite"/>
    </source>
</evidence>
<accession>A0A915MKR0</accession>